<keyword evidence="8" id="KW-0243">Dynein</keyword>
<dbReference type="STRING" id="109895.A0A507DZ92"/>
<dbReference type="EMBL" id="QEAQ01000080">
    <property type="protein sequence ID" value="TPX56278.1"/>
    <property type="molecule type" value="Genomic_DNA"/>
</dbReference>
<accession>A0A507DZ92</accession>
<comment type="subcellular location">
    <subcellularLocation>
        <location evidence="1">Cytoplasm</location>
        <location evidence="1">Cytoskeleton</location>
    </subcellularLocation>
</comment>
<keyword evidence="5" id="KW-0493">Microtubule</keyword>
<gene>
    <name evidence="12" type="ORF">PhCBS80983_g04674</name>
</gene>
<dbReference type="InterPro" id="IPR022780">
    <property type="entry name" value="Dynein_light_int_chain"/>
</dbReference>
<dbReference type="InterPro" id="IPR027417">
    <property type="entry name" value="P-loop_NTPase"/>
</dbReference>
<feature type="compositionally biased region" description="Basic and acidic residues" evidence="11">
    <location>
        <begin position="538"/>
        <end position="549"/>
    </location>
</feature>
<name>A0A507DZ92_9FUNG</name>
<keyword evidence="9" id="KW-0505">Motor protein</keyword>
<evidence type="ECO:0000256" key="2">
    <source>
        <dbReference type="ARBA" id="ARBA00006831"/>
    </source>
</evidence>
<proteinExistence type="inferred from homology"/>
<keyword evidence="13" id="KW-1185">Reference proteome</keyword>
<comment type="similarity">
    <text evidence="2">Belongs to the dynein light intermediate chain family.</text>
</comment>
<keyword evidence="10" id="KW-0206">Cytoskeleton</keyword>
<dbReference type="PANTHER" id="PTHR12688">
    <property type="entry name" value="DYNEIN LIGHT INTERMEDIATE CHAIN"/>
    <property type="match status" value="1"/>
</dbReference>
<dbReference type="GO" id="GO:0005868">
    <property type="term" value="C:cytoplasmic dynein complex"/>
    <property type="evidence" value="ECO:0007669"/>
    <property type="project" value="InterPro"/>
</dbReference>
<dbReference type="SUPFAM" id="SSF52540">
    <property type="entry name" value="P-loop containing nucleoside triphosphate hydrolases"/>
    <property type="match status" value="1"/>
</dbReference>
<evidence type="ECO:0000256" key="10">
    <source>
        <dbReference type="ARBA" id="ARBA00023212"/>
    </source>
</evidence>
<dbReference type="InterPro" id="IPR008467">
    <property type="entry name" value="Dynein1_light_intermed_chain"/>
</dbReference>
<comment type="caution">
    <text evidence="12">The sequence shown here is derived from an EMBL/GenBank/DDBJ whole genome shotgun (WGS) entry which is preliminary data.</text>
</comment>
<evidence type="ECO:0000256" key="8">
    <source>
        <dbReference type="ARBA" id="ARBA00023017"/>
    </source>
</evidence>
<evidence type="ECO:0000256" key="7">
    <source>
        <dbReference type="ARBA" id="ARBA00022840"/>
    </source>
</evidence>
<protein>
    <recommendedName>
        <fullName evidence="14">Dynein light intermediate chain</fullName>
    </recommendedName>
</protein>
<feature type="region of interest" description="Disordered" evidence="11">
    <location>
        <begin position="342"/>
        <end position="365"/>
    </location>
</feature>
<evidence type="ECO:0008006" key="14">
    <source>
        <dbReference type="Google" id="ProtNLM"/>
    </source>
</evidence>
<dbReference type="PANTHER" id="PTHR12688:SF0">
    <property type="entry name" value="DYNEIN LIGHT INTERMEDIATE CHAIN"/>
    <property type="match status" value="1"/>
</dbReference>
<dbReference type="Proteomes" id="UP000318582">
    <property type="component" value="Unassembled WGS sequence"/>
</dbReference>
<dbReference type="GO" id="GO:0000226">
    <property type="term" value="P:microtubule cytoskeleton organization"/>
    <property type="evidence" value="ECO:0007669"/>
    <property type="project" value="TreeGrafter"/>
</dbReference>
<keyword evidence="7" id="KW-0067">ATP-binding</keyword>
<keyword evidence="3" id="KW-0813">Transport</keyword>
<evidence type="ECO:0000256" key="6">
    <source>
        <dbReference type="ARBA" id="ARBA00022741"/>
    </source>
</evidence>
<dbReference type="Gene3D" id="3.40.50.300">
    <property type="entry name" value="P-loop containing nucleotide triphosphate hydrolases"/>
    <property type="match status" value="1"/>
</dbReference>
<sequence length="549" mass="58974">MALPGISVDEPAARKRAGCIEALHDGVGIWDSILKSVASSKAIQTKNVLVVGDAQAGKSTIINAIRQQKVGDKPSEQDAINETELALSYSYMDVSDEENEDVLARAGFYHLASDTAFGNLFRFALDADNLGECIVLIVMDWTKPWDFLRTLEDWLRVLEREVLKQTAGHPGLLEEMQDRVEAYWRAYHSPTDTTDGSSGFTNPATHAASTSKHSITLPLGRDATAILERDRGYKEEQFDFIQQSLRTICLQYGSALFYTSTHHPDTLDTLRSYVLDRMLTSSPSPSTIGSSTIPHTVQTKSPFALTKKVQVVERDTVFVPSGWDSWGKIKVLRQGFDCRAMAGQPKQADDADVDDESGTPRDMYESVVVPPSVQDSYMAEPVVAAENEQTFLERHLELLQTTAGSPGGGPGTPDSKVRSPSLASPVAALEDAAAKSQKLGKTKDSVGQSSREKMKSSSEFPLPASLISSNAVSRAAGAIGAGNGGSGPPASQNEVLANFFQSLLAKKSSLPTAGAPAGAAPVRNPSTGTEPRVSESSSPDRSKQPSREG</sequence>
<evidence type="ECO:0000256" key="5">
    <source>
        <dbReference type="ARBA" id="ARBA00022701"/>
    </source>
</evidence>
<evidence type="ECO:0000256" key="9">
    <source>
        <dbReference type="ARBA" id="ARBA00023175"/>
    </source>
</evidence>
<keyword evidence="6" id="KW-0547">Nucleotide-binding</keyword>
<dbReference type="GO" id="GO:0007018">
    <property type="term" value="P:microtubule-based movement"/>
    <property type="evidence" value="ECO:0007669"/>
    <property type="project" value="InterPro"/>
</dbReference>
<dbReference type="AlphaFoldDB" id="A0A507DZ92"/>
<feature type="region of interest" description="Disordered" evidence="11">
    <location>
        <begin position="401"/>
        <end position="464"/>
    </location>
</feature>
<evidence type="ECO:0000256" key="4">
    <source>
        <dbReference type="ARBA" id="ARBA00022490"/>
    </source>
</evidence>
<dbReference type="GO" id="GO:0005524">
    <property type="term" value="F:ATP binding"/>
    <property type="evidence" value="ECO:0007669"/>
    <property type="project" value="UniProtKB-KW"/>
</dbReference>
<organism evidence="12 13">
    <name type="scientific">Powellomyces hirtus</name>
    <dbReference type="NCBI Taxonomy" id="109895"/>
    <lineage>
        <taxon>Eukaryota</taxon>
        <taxon>Fungi</taxon>
        <taxon>Fungi incertae sedis</taxon>
        <taxon>Chytridiomycota</taxon>
        <taxon>Chytridiomycota incertae sedis</taxon>
        <taxon>Chytridiomycetes</taxon>
        <taxon>Spizellomycetales</taxon>
        <taxon>Powellomycetaceae</taxon>
        <taxon>Powellomyces</taxon>
    </lineage>
</organism>
<dbReference type="GO" id="GO:0005874">
    <property type="term" value="C:microtubule"/>
    <property type="evidence" value="ECO:0007669"/>
    <property type="project" value="UniProtKB-KW"/>
</dbReference>
<feature type="compositionally biased region" description="Polar residues" evidence="11">
    <location>
        <begin position="524"/>
        <end position="537"/>
    </location>
</feature>
<dbReference type="GO" id="GO:0045504">
    <property type="term" value="F:dynein heavy chain binding"/>
    <property type="evidence" value="ECO:0007669"/>
    <property type="project" value="TreeGrafter"/>
</dbReference>
<evidence type="ECO:0000256" key="11">
    <source>
        <dbReference type="SAM" id="MobiDB-lite"/>
    </source>
</evidence>
<keyword evidence="4" id="KW-0963">Cytoplasm</keyword>
<feature type="region of interest" description="Disordered" evidence="11">
    <location>
        <begin position="510"/>
        <end position="549"/>
    </location>
</feature>
<dbReference type="Pfam" id="PF05783">
    <property type="entry name" value="DLIC"/>
    <property type="match status" value="3"/>
</dbReference>
<evidence type="ECO:0000256" key="3">
    <source>
        <dbReference type="ARBA" id="ARBA00022448"/>
    </source>
</evidence>
<evidence type="ECO:0000313" key="13">
    <source>
        <dbReference type="Proteomes" id="UP000318582"/>
    </source>
</evidence>
<reference evidence="12 13" key="1">
    <citation type="journal article" date="2019" name="Sci. Rep.">
        <title>Comparative genomics of chytrid fungi reveal insights into the obligate biotrophic and pathogenic lifestyle of Synchytrium endobioticum.</title>
        <authorList>
            <person name="van de Vossenberg B.T.L.H."/>
            <person name="Warris S."/>
            <person name="Nguyen H.D.T."/>
            <person name="van Gent-Pelzer M.P.E."/>
            <person name="Joly D.L."/>
            <person name="van de Geest H.C."/>
            <person name="Bonants P.J.M."/>
            <person name="Smith D.S."/>
            <person name="Levesque C.A."/>
            <person name="van der Lee T.A.J."/>
        </authorList>
    </citation>
    <scope>NUCLEOTIDE SEQUENCE [LARGE SCALE GENOMIC DNA]</scope>
    <source>
        <strain evidence="12 13">CBS 809.83</strain>
    </source>
</reference>
<evidence type="ECO:0000256" key="1">
    <source>
        <dbReference type="ARBA" id="ARBA00004245"/>
    </source>
</evidence>
<evidence type="ECO:0000313" key="12">
    <source>
        <dbReference type="EMBL" id="TPX56278.1"/>
    </source>
</evidence>